<evidence type="ECO:0000256" key="2">
    <source>
        <dbReference type="ARBA" id="ARBA00009993"/>
    </source>
</evidence>
<name>A0A6L5BB63_APIGR</name>
<feature type="domain" description="SKP1 component POZ" evidence="4">
    <location>
        <begin position="6"/>
        <end position="65"/>
    </location>
</feature>
<organism evidence="5 6">
    <name type="scientific">Apium graveolens</name>
    <name type="common">Celery</name>
    <dbReference type="NCBI Taxonomy" id="4045"/>
    <lineage>
        <taxon>Eukaryota</taxon>
        <taxon>Viridiplantae</taxon>
        <taxon>Streptophyta</taxon>
        <taxon>Embryophyta</taxon>
        <taxon>Tracheophyta</taxon>
        <taxon>Spermatophyta</taxon>
        <taxon>Magnoliopsida</taxon>
        <taxon>eudicotyledons</taxon>
        <taxon>Gunneridae</taxon>
        <taxon>Pentapetalae</taxon>
        <taxon>asterids</taxon>
        <taxon>campanulids</taxon>
        <taxon>Apiales</taxon>
        <taxon>Apiaceae</taxon>
        <taxon>Apioideae</taxon>
        <taxon>apioid superclade</taxon>
        <taxon>Apieae</taxon>
        <taxon>Apium</taxon>
    </lineage>
</organism>
<dbReference type="GO" id="GO:0009867">
    <property type="term" value="P:jasmonic acid mediated signaling pathway"/>
    <property type="evidence" value="ECO:0007669"/>
    <property type="project" value="UniProtKB-ARBA"/>
</dbReference>
<gene>
    <name evidence="5" type="ORF">AG4045_009077</name>
</gene>
<dbReference type="PANTHER" id="PTHR11165">
    <property type="entry name" value="SKP1"/>
    <property type="match status" value="1"/>
</dbReference>
<dbReference type="Pfam" id="PF03931">
    <property type="entry name" value="Skp1_POZ"/>
    <property type="match status" value="1"/>
</dbReference>
<dbReference type="UniPathway" id="UPA00143"/>
<evidence type="ECO:0000256" key="3">
    <source>
        <dbReference type="ARBA" id="ARBA00022786"/>
    </source>
</evidence>
<reference evidence="5" key="1">
    <citation type="submission" date="2020-01" db="EMBL/GenBank/DDBJ databases">
        <title>The Celery Genome Sequence Reveals Sequential Paleo-tetraploidization, Resistance Gene Elimination, Karyotype Evolution, and Functional Innovation in Apiales.</title>
        <authorList>
            <person name="Song X."/>
        </authorList>
    </citation>
    <scope>NUCLEOTIDE SEQUENCE</scope>
    <source>
        <tissue evidence="5">Leaf</tissue>
    </source>
</reference>
<dbReference type="SUPFAM" id="SSF81382">
    <property type="entry name" value="Skp1 dimerisation domain-like"/>
    <property type="match status" value="1"/>
</dbReference>
<dbReference type="EMBL" id="WRXP01000032">
    <property type="protein sequence ID" value="KAF1002979.1"/>
    <property type="molecule type" value="Genomic_DNA"/>
</dbReference>
<evidence type="ECO:0000313" key="5">
    <source>
        <dbReference type="EMBL" id="KAF1002979.1"/>
    </source>
</evidence>
<evidence type="ECO:0000313" key="6">
    <source>
        <dbReference type="Proteomes" id="UP000593563"/>
    </source>
</evidence>
<dbReference type="AlphaFoldDB" id="A0A6L5BB63"/>
<comment type="pathway">
    <text evidence="1">Protein modification; protein ubiquitination.</text>
</comment>
<keyword evidence="6" id="KW-1185">Reference proteome</keyword>
<dbReference type="InterPro" id="IPR001232">
    <property type="entry name" value="SKP1-like"/>
</dbReference>
<dbReference type="SMART" id="SM00512">
    <property type="entry name" value="Skp1"/>
    <property type="match status" value="1"/>
</dbReference>
<dbReference type="InterPro" id="IPR016073">
    <property type="entry name" value="Skp1_comp_POZ"/>
</dbReference>
<dbReference type="InterPro" id="IPR036296">
    <property type="entry name" value="SKP1-like_dim_sf"/>
</dbReference>
<dbReference type="SUPFAM" id="SSF54695">
    <property type="entry name" value="POZ domain"/>
    <property type="match status" value="1"/>
</dbReference>
<dbReference type="InterPro" id="IPR011333">
    <property type="entry name" value="SKP1/BTB/POZ_sf"/>
</dbReference>
<evidence type="ECO:0000256" key="1">
    <source>
        <dbReference type="ARBA" id="ARBA00004906"/>
    </source>
</evidence>
<dbReference type="Proteomes" id="UP000593563">
    <property type="component" value="Unassembled WGS sequence"/>
</dbReference>
<sequence>MASESKMIMLRSSNNEVFEVEEALAFESQTIKHMIEHDCADTVIPLPKVSSNILAKVIEYCKKHVTSPKDDNNELESFDAEFVNIDKNVLFGLMSAANYLNIKSIS</sequence>
<dbReference type="InterPro" id="IPR016897">
    <property type="entry name" value="SKP1"/>
</dbReference>
<dbReference type="GO" id="GO:0016567">
    <property type="term" value="P:protein ubiquitination"/>
    <property type="evidence" value="ECO:0007669"/>
    <property type="project" value="UniProtKB-UniPathway"/>
</dbReference>
<dbReference type="Gene3D" id="3.30.710.10">
    <property type="entry name" value="Potassium Channel Kv1.1, Chain A"/>
    <property type="match status" value="1"/>
</dbReference>
<protein>
    <recommendedName>
        <fullName evidence="4">SKP1 component POZ domain-containing protein</fullName>
    </recommendedName>
</protein>
<comment type="caution">
    <text evidence="5">The sequence shown here is derived from an EMBL/GenBank/DDBJ whole genome shotgun (WGS) entry which is preliminary data.</text>
</comment>
<dbReference type="GO" id="GO:0006511">
    <property type="term" value="P:ubiquitin-dependent protein catabolic process"/>
    <property type="evidence" value="ECO:0007669"/>
    <property type="project" value="InterPro"/>
</dbReference>
<evidence type="ECO:0000259" key="4">
    <source>
        <dbReference type="Pfam" id="PF03931"/>
    </source>
</evidence>
<comment type="similarity">
    <text evidence="2">Belongs to the SKP1 family.</text>
</comment>
<keyword evidence="3" id="KW-0833">Ubl conjugation pathway</keyword>
<dbReference type="CDD" id="cd18322">
    <property type="entry name" value="BTB_POZ_SKP1"/>
    <property type="match status" value="1"/>
</dbReference>
<accession>A0A6L5BB63</accession>
<proteinExistence type="inferred from homology"/>